<dbReference type="Gramene" id="evm.model.02.9">
    <property type="protein sequence ID" value="cds.evm.model.02.9"/>
    <property type="gene ID" value="evm.TU.02.9"/>
</dbReference>
<reference evidence="2" key="1">
    <citation type="submission" date="2018-11" db="EMBL/GenBank/DDBJ databases">
        <authorList>
            <person name="Grassa J C."/>
        </authorList>
    </citation>
    <scope>NUCLEOTIDE SEQUENCE [LARGE SCALE GENOMIC DNA]</scope>
</reference>
<feature type="region of interest" description="Disordered" evidence="1">
    <location>
        <begin position="233"/>
        <end position="284"/>
    </location>
</feature>
<name>A0A803P350_CANSA</name>
<evidence type="ECO:0000313" key="2">
    <source>
        <dbReference type="EnsemblPlants" id="cds.evm.model.02.9"/>
    </source>
</evidence>
<reference evidence="2" key="2">
    <citation type="submission" date="2021-03" db="UniProtKB">
        <authorList>
            <consortium name="EnsemblPlants"/>
        </authorList>
    </citation>
    <scope>IDENTIFICATION</scope>
</reference>
<organism evidence="2 3">
    <name type="scientific">Cannabis sativa</name>
    <name type="common">Hemp</name>
    <name type="synonym">Marijuana</name>
    <dbReference type="NCBI Taxonomy" id="3483"/>
    <lineage>
        <taxon>Eukaryota</taxon>
        <taxon>Viridiplantae</taxon>
        <taxon>Streptophyta</taxon>
        <taxon>Embryophyta</taxon>
        <taxon>Tracheophyta</taxon>
        <taxon>Spermatophyta</taxon>
        <taxon>Magnoliopsida</taxon>
        <taxon>eudicotyledons</taxon>
        <taxon>Gunneridae</taxon>
        <taxon>Pentapetalae</taxon>
        <taxon>rosids</taxon>
        <taxon>fabids</taxon>
        <taxon>Rosales</taxon>
        <taxon>Cannabaceae</taxon>
        <taxon>Cannabis</taxon>
    </lineage>
</organism>
<protein>
    <submittedName>
        <fullName evidence="2">Uncharacterized protein</fullName>
    </submittedName>
</protein>
<sequence length="284" mass="32206">MTTQARKSKTPQDPTVTFEVEFIESKVKSIGAYVGNILKSCVIKYKKGCHVRFVAPGEFSYFPLERVIREECGSTSTSGSSRIGAWSLEHIKDGAILPLREYFREFCNYLRIALFQLIPSSYRILAYIKVLYQIMGWECLTPLEILYFYSVKAVPARKRGLGGFYYLGTHTNDRRIIQVPVPADEEDRDYVARIHFLRNVSPQEAKEEASQDNNCGWSPIVLRAKSMNFENLFSRPSGSKKGKKCVVGSETSSRANPKLVKRAKKAIANRKSSSKQIVIELDNP</sequence>
<dbReference type="EnsemblPlants" id="evm.model.02.9">
    <property type="protein sequence ID" value="cds.evm.model.02.9"/>
    <property type="gene ID" value="evm.TU.02.9"/>
</dbReference>
<dbReference type="EMBL" id="UZAU01000084">
    <property type="status" value="NOT_ANNOTATED_CDS"/>
    <property type="molecule type" value="Genomic_DNA"/>
</dbReference>
<proteinExistence type="predicted"/>
<evidence type="ECO:0000256" key="1">
    <source>
        <dbReference type="SAM" id="MobiDB-lite"/>
    </source>
</evidence>
<dbReference type="Proteomes" id="UP000596661">
    <property type="component" value="Chromosome 2"/>
</dbReference>
<dbReference type="AlphaFoldDB" id="A0A803P350"/>
<evidence type="ECO:0000313" key="3">
    <source>
        <dbReference type="Proteomes" id="UP000596661"/>
    </source>
</evidence>
<keyword evidence="3" id="KW-1185">Reference proteome</keyword>
<accession>A0A803P350</accession>
<feature type="compositionally biased region" description="Basic residues" evidence="1">
    <location>
        <begin position="259"/>
        <end position="268"/>
    </location>
</feature>